<protein>
    <recommendedName>
        <fullName evidence="5">HTH luxR-type domain-containing protein</fullName>
    </recommendedName>
</protein>
<dbReference type="EMBL" id="JAPZVQ010000004">
    <property type="protein sequence ID" value="MDA1385116.1"/>
    <property type="molecule type" value="Genomic_DNA"/>
</dbReference>
<comment type="caution">
    <text evidence="1">The sequence shown here is derived from an EMBL/GenBank/DDBJ whole genome shotgun (WGS) entry which is preliminary data.</text>
</comment>
<dbReference type="GO" id="GO:0003677">
    <property type="term" value="F:DNA binding"/>
    <property type="evidence" value="ECO:0007669"/>
    <property type="project" value="InterPro"/>
</dbReference>
<dbReference type="GO" id="GO:0006355">
    <property type="term" value="P:regulation of DNA-templated transcription"/>
    <property type="evidence" value="ECO:0007669"/>
    <property type="project" value="InterPro"/>
</dbReference>
<gene>
    <name evidence="2" type="ORF">J2S69_000989</name>
    <name evidence="1" type="ORF">O2L01_08980</name>
</gene>
<dbReference type="InterPro" id="IPR036388">
    <property type="entry name" value="WH-like_DNA-bd_sf"/>
</dbReference>
<evidence type="ECO:0000313" key="1">
    <source>
        <dbReference type="EMBL" id="MDA1385116.1"/>
    </source>
</evidence>
<dbReference type="Proteomes" id="UP001145799">
    <property type="component" value="Unassembled WGS sequence"/>
</dbReference>
<accession>A0A9X3PGL3</accession>
<organism evidence="1 3">
    <name type="scientific">Glycomyces lechevalierae</name>
    <dbReference type="NCBI Taxonomy" id="256034"/>
    <lineage>
        <taxon>Bacteria</taxon>
        <taxon>Bacillati</taxon>
        <taxon>Actinomycetota</taxon>
        <taxon>Actinomycetes</taxon>
        <taxon>Glycomycetales</taxon>
        <taxon>Glycomycetaceae</taxon>
        <taxon>Glycomyces</taxon>
    </lineage>
</organism>
<evidence type="ECO:0000313" key="3">
    <source>
        <dbReference type="Proteomes" id="UP001145799"/>
    </source>
</evidence>
<dbReference type="EMBL" id="JAVDYD010000001">
    <property type="protein sequence ID" value="MDR7337270.1"/>
    <property type="molecule type" value="Genomic_DNA"/>
</dbReference>
<evidence type="ECO:0008006" key="5">
    <source>
        <dbReference type="Google" id="ProtNLM"/>
    </source>
</evidence>
<dbReference type="AlphaFoldDB" id="A0A9X3PGL3"/>
<proteinExistence type="predicted"/>
<dbReference type="Proteomes" id="UP001183604">
    <property type="component" value="Unassembled WGS sequence"/>
</dbReference>
<evidence type="ECO:0000313" key="4">
    <source>
        <dbReference type="Proteomes" id="UP001183604"/>
    </source>
</evidence>
<name>A0A9X3PGL3_9ACTN</name>
<reference evidence="1" key="1">
    <citation type="submission" date="2022-12" db="EMBL/GenBank/DDBJ databases">
        <title>Gycomyces niveus sp.nov., a novel actinomycete isolated from soil in Shouguang.</title>
        <authorList>
            <person name="Yang X."/>
        </authorList>
    </citation>
    <scope>NUCLEOTIDE SEQUENCE</scope>
    <source>
        <strain evidence="1">DSM 44724</strain>
    </source>
</reference>
<dbReference type="InterPro" id="IPR016032">
    <property type="entry name" value="Sig_transdc_resp-reg_C-effctor"/>
</dbReference>
<keyword evidence="4" id="KW-1185">Reference proteome</keyword>
<dbReference type="Gene3D" id="1.10.10.10">
    <property type="entry name" value="Winged helix-like DNA-binding domain superfamily/Winged helix DNA-binding domain"/>
    <property type="match status" value="1"/>
</dbReference>
<dbReference type="SUPFAM" id="SSF46894">
    <property type="entry name" value="C-terminal effector domain of the bipartite response regulators"/>
    <property type="match status" value="1"/>
</dbReference>
<reference evidence="2 4" key="2">
    <citation type="submission" date="2023-07" db="EMBL/GenBank/DDBJ databases">
        <title>Sequencing the genomes of 1000 actinobacteria strains.</title>
        <authorList>
            <person name="Klenk H.-P."/>
        </authorList>
    </citation>
    <scope>NUCLEOTIDE SEQUENCE [LARGE SCALE GENOMIC DNA]</scope>
    <source>
        <strain evidence="2 4">DSM 44724</strain>
    </source>
</reference>
<dbReference type="RefSeq" id="WP_270121581.1">
    <property type="nucleotide sequence ID" value="NZ_BAAAOM010000002.1"/>
</dbReference>
<evidence type="ECO:0000313" key="2">
    <source>
        <dbReference type="EMBL" id="MDR7337270.1"/>
    </source>
</evidence>
<sequence>MLYATRKVITLTPPAEHPSTPSSSPRDREVIAHLIAAPDQQTAAEWLGITDRHLRRRVDSIMRRFGAETTLQMVVMATLYGDVNPKAVPANTPAHELLTEAFNRRNRASGTP</sequence>